<reference evidence="9 10" key="1">
    <citation type="journal article" date="2009" name="Genome Res.">
        <title>Comparative genomic analyses of the human fungal pathogens Coccidioides and their relatives.</title>
        <authorList>
            <person name="Sharpton T.J."/>
            <person name="Stajich J.E."/>
            <person name="Rounsley S.D."/>
            <person name="Gardner M.J."/>
            <person name="Wortman J.R."/>
            <person name="Jordar V.S."/>
            <person name="Maiti R."/>
            <person name="Kodira C.D."/>
            <person name="Neafsey D.E."/>
            <person name="Zeng Q."/>
            <person name="Hung C.-Y."/>
            <person name="McMahan C."/>
            <person name="Muszewska A."/>
            <person name="Grynberg M."/>
            <person name="Mandel M.A."/>
            <person name="Kellner E.M."/>
            <person name="Barker B.M."/>
            <person name="Galgiani J.N."/>
            <person name="Orbach M.J."/>
            <person name="Kirkland T.N."/>
            <person name="Cole G.T."/>
            <person name="Henn M.R."/>
            <person name="Birren B.W."/>
            <person name="Taylor J.W."/>
        </authorList>
    </citation>
    <scope>NUCLEOTIDE SEQUENCE [LARGE SCALE GENOMIC DNA]</scope>
    <source>
        <strain evidence="10">C735</strain>
    </source>
</reference>
<dbReference type="EC" id="2.7.1.-" evidence="6"/>
<dbReference type="GO" id="GO:0005739">
    <property type="term" value="C:mitochondrion"/>
    <property type="evidence" value="ECO:0007669"/>
    <property type="project" value="TreeGrafter"/>
</dbReference>
<dbReference type="AlphaFoldDB" id="C5P013"/>
<comment type="caution">
    <text evidence="9">The sequence shown here is derived from an EMBL/GenBank/DDBJ whole genome shotgun (WGS) entry which is preliminary data.</text>
</comment>
<dbReference type="GO" id="GO:0004340">
    <property type="term" value="F:glucokinase activity"/>
    <property type="evidence" value="ECO:0007669"/>
    <property type="project" value="TreeGrafter"/>
</dbReference>
<keyword evidence="3 6" id="KW-0547">Nucleotide-binding</keyword>
<keyword evidence="4 6" id="KW-0418">Kinase</keyword>
<accession>C5P013</accession>
<dbReference type="GO" id="GO:0005536">
    <property type="term" value="F:D-glucose binding"/>
    <property type="evidence" value="ECO:0007669"/>
    <property type="project" value="InterPro"/>
</dbReference>
<dbReference type="EMBL" id="ACFW01000009">
    <property type="protein sequence ID" value="EER29658.1"/>
    <property type="molecule type" value="Genomic_DNA"/>
</dbReference>
<dbReference type="GO" id="GO:0005829">
    <property type="term" value="C:cytosol"/>
    <property type="evidence" value="ECO:0007669"/>
    <property type="project" value="TreeGrafter"/>
</dbReference>
<dbReference type="GO" id="GO:0019158">
    <property type="term" value="F:mannokinase activity"/>
    <property type="evidence" value="ECO:0007669"/>
    <property type="project" value="TreeGrafter"/>
</dbReference>
<dbReference type="Gene3D" id="3.40.367.20">
    <property type="match status" value="1"/>
</dbReference>
<evidence type="ECO:0000313" key="10">
    <source>
        <dbReference type="Proteomes" id="UP000009084"/>
    </source>
</evidence>
<evidence type="ECO:0000256" key="6">
    <source>
        <dbReference type="RuleBase" id="RU362007"/>
    </source>
</evidence>
<gene>
    <name evidence="9" type="ORF">CPC735_073400</name>
</gene>
<evidence type="ECO:0000256" key="3">
    <source>
        <dbReference type="ARBA" id="ARBA00022741"/>
    </source>
</evidence>
<feature type="domain" description="Hexokinase C-terminal" evidence="8">
    <location>
        <begin position="259"/>
        <end position="556"/>
    </location>
</feature>
<keyword evidence="5 6" id="KW-0067">ATP-binding</keyword>
<evidence type="ECO:0000313" key="9">
    <source>
        <dbReference type="EMBL" id="EER29658.1"/>
    </source>
</evidence>
<dbReference type="UniPathway" id="UPA00109">
    <property type="reaction ID" value="UER00180"/>
</dbReference>
<dbReference type="Gene3D" id="3.30.420.40">
    <property type="match status" value="1"/>
</dbReference>
<proteinExistence type="inferred from homology"/>
<dbReference type="InterPro" id="IPR043129">
    <property type="entry name" value="ATPase_NBD"/>
</dbReference>
<dbReference type="GO" id="GO:0005524">
    <property type="term" value="F:ATP binding"/>
    <property type="evidence" value="ECO:0007669"/>
    <property type="project" value="UniProtKB-UniRule"/>
</dbReference>
<dbReference type="GO" id="GO:0008865">
    <property type="term" value="F:fructokinase activity"/>
    <property type="evidence" value="ECO:0007669"/>
    <property type="project" value="TreeGrafter"/>
</dbReference>
<name>C5P013_COCP7</name>
<evidence type="ECO:0000259" key="8">
    <source>
        <dbReference type="Pfam" id="PF03727"/>
    </source>
</evidence>
<protein>
    <recommendedName>
        <fullName evidence="6">Phosphotransferase</fullName>
        <ecNumber evidence="6">2.7.1.-</ecNumber>
    </recommendedName>
</protein>
<dbReference type="PROSITE" id="PS51748">
    <property type="entry name" value="HEXOKINASE_2"/>
    <property type="match status" value="1"/>
</dbReference>
<evidence type="ECO:0000256" key="2">
    <source>
        <dbReference type="ARBA" id="ARBA00022679"/>
    </source>
</evidence>
<feature type="domain" description="Hexokinase N-terminal" evidence="7">
    <location>
        <begin position="74"/>
        <end position="253"/>
    </location>
</feature>
<dbReference type="PANTHER" id="PTHR19443">
    <property type="entry name" value="HEXOKINASE"/>
    <property type="match status" value="1"/>
</dbReference>
<dbReference type="Pfam" id="PF03727">
    <property type="entry name" value="Hexokinase_2"/>
    <property type="match status" value="1"/>
</dbReference>
<keyword evidence="6" id="KW-0324">Glycolysis</keyword>
<dbReference type="GO" id="GO:0006096">
    <property type="term" value="P:glycolytic process"/>
    <property type="evidence" value="ECO:0007669"/>
    <property type="project" value="UniProtKB-UniPathway"/>
</dbReference>
<dbReference type="PANTHER" id="PTHR19443:SF24">
    <property type="entry name" value="PHOSPHOTRANSFERASE"/>
    <property type="match status" value="1"/>
</dbReference>
<evidence type="ECO:0000256" key="5">
    <source>
        <dbReference type="ARBA" id="ARBA00022840"/>
    </source>
</evidence>
<dbReference type="InterPro" id="IPR022673">
    <property type="entry name" value="Hexokinase_C"/>
</dbReference>
<evidence type="ECO:0000259" key="7">
    <source>
        <dbReference type="Pfam" id="PF00349"/>
    </source>
</evidence>
<organism evidence="9 10">
    <name type="scientific">Coccidioides posadasii (strain C735)</name>
    <name type="common">Valley fever fungus</name>
    <dbReference type="NCBI Taxonomy" id="222929"/>
    <lineage>
        <taxon>Eukaryota</taxon>
        <taxon>Fungi</taxon>
        <taxon>Dikarya</taxon>
        <taxon>Ascomycota</taxon>
        <taxon>Pezizomycotina</taxon>
        <taxon>Eurotiomycetes</taxon>
        <taxon>Eurotiomycetidae</taxon>
        <taxon>Onygenales</taxon>
        <taxon>Onygenaceae</taxon>
        <taxon>Coccidioides</taxon>
    </lineage>
</organism>
<dbReference type="SUPFAM" id="SSF53067">
    <property type="entry name" value="Actin-like ATPase domain"/>
    <property type="match status" value="2"/>
</dbReference>
<dbReference type="VEuPathDB" id="FungiDB:CPC735_073400"/>
<dbReference type="InterPro" id="IPR022672">
    <property type="entry name" value="Hexokinase_N"/>
</dbReference>
<dbReference type="GO" id="GO:0006006">
    <property type="term" value="P:glucose metabolic process"/>
    <property type="evidence" value="ECO:0007669"/>
    <property type="project" value="TreeGrafter"/>
</dbReference>
<dbReference type="Pfam" id="PF00349">
    <property type="entry name" value="Hexokinase_1"/>
    <property type="match status" value="1"/>
</dbReference>
<dbReference type="InterPro" id="IPR001312">
    <property type="entry name" value="Hexokinase"/>
</dbReference>
<dbReference type="OrthoDB" id="419537at2759"/>
<dbReference type="GO" id="GO:0001678">
    <property type="term" value="P:intracellular glucose homeostasis"/>
    <property type="evidence" value="ECO:0007669"/>
    <property type="project" value="InterPro"/>
</dbReference>
<dbReference type="Proteomes" id="UP000009084">
    <property type="component" value="Unassembled WGS sequence"/>
</dbReference>
<keyword evidence="2 6" id="KW-0808">Transferase</keyword>
<dbReference type="FunFam" id="3.40.367.20:FF:000011">
    <property type="entry name" value="Phosphotransferase"/>
    <property type="match status" value="1"/>
</dbReference>
<comment type="similarity">
    <text evidence="1 6">Belongs to the hexokinase family.</text>
</comment>
<evidence type="ECO:0000256" key="1">
    <source>
        <dbReference type="ARBA" id="ARBA00009225"/>
    </source>
</evidence>
<evidence type="ECO:0000256" key="4">
    <source>
        <dbReference type="ARBA" id="ARBA00022777"/>
    </source>
</evidence>
<dbReference type="PRINTS" id="PR00475">
    <property type="entry name" value="HEXOKINASE"/>
</dbReference>
<sequence length="562" mass="61986">MGGHLIKAAHQLQKLFSDLVRILHRLLHGSVRKEVSRKRRSFRNRWTRRSLNDFVQEVEDLFLGHLSPENLALMSNEIGAQLRASAKSSHISMLPSFNHSLPSGKEKGTYLALDVGGSTFRVALVKLAGKDEGVKILKMATSHIDEDVKALAGKAFFDWMARKIGEMLPPSAEEYSQDSAPLPMGLSWSFPIEQTSIRSGKVISMGKGFHCSDGTVGDDLRELIMEACRKRNLNVTLEAIVNDGSATLLSRAYTDPTTRMSLILGTGTNMAVHFPVHAIGIDKYGERSPEWFAKADHVITNTEISMFGGRVLQMTRWDDDLNRNHIKPDYQPLEYMCTGRYLGEIVRLIAAEAVQTAGLFGGQTPASMQPRYSLDTAILAYIEEDTSPSFQSSLAFLQKQHQFRVPPTPADLAFLKRVTHCVSQRAAAYLATAIHGLWCLRNESETPIFPATPESTNDEEILKIPANGCTKDPIPLQVNIACDGSVINKYPNFRARCQVYLNQLTFDSKTSETSHMMLDSAIASKKASSRVEQLRSITLDLAPEGGIIGAAVAVAVAVPDDE</sequence>
<dbReference type="HOGENOM" id="CLU_014393_4_1_1"/>
<dbReference type="GO" id="GO:0006013">
    <property type="term" value="P:mannose metabolic process"/>
    <property type="evidence" value="ECO:0007669"/>
    <property type="project" value="TreeGrafter"/>
</dbReference>